<evidence type="ECO:0000313" key="2">
    <source>
        <dbReference type="Proteomes" id="UP000789570"/>
    </source>
</evidence>
<keyword evidence="2" id="KW-1185">Reference proteome</keyword>
<dbReference type="EMBL" id="CAJVPQ010002252">
    <property type="protein sequence ID" value="CAG8589572.1"/>
    <property type="molecule type" value="Genomic_DNA"/>
</dbReference>
<comment type="caution">
    <text evidence="1">The sequence shown here is derived from an EMBL/GenBank/DDBJ whole genome shotgun (WGS) entry which is preliminary data.</text>
</comment>
<dbReference type="Proteomes" id="UP000789570">
    <property type="component" value="Unassembled WGS sequence"/>
</dbReference>
<gene>
    <name evidence="1" type="ORF">FCALED_LOCUS8022</name>
</gene>
<reference evidence="1" key="1">
    <citation type="submission" date="2021-06" db="EMBL/GenBank/DDBJ databases">
        <authorList>
            <person name="Kallberg Y."/>
            <person name="Tangrot J."/>
            <person name="Rosling A."/>
        </authorList>
    </citation>
    <scope>NUCLEOTIDE SEQUENCE</scope>
    <source>
        <strain evidence="1">UK204</strain>
    </source>
</reference>
<evidence type="ECO:0000313" key="1">
    <source>
        <dbReference type="EMBL" id="CAG8589572.1"/>
    </source>
</evidence>
<sequence>MGSSSSTTATAYIAKDGKKFCCGIYATMYLVRGESRNPPYHTV</sequence>
<accession>A0A9N9C3N0</accession>
<name>A0A9N9C3N0_9GLOM</name>
<protein>
    <submittedName>
        <fullName evidence="1">16165_t:CDS:1</fullName>
    </submittedName>
</protein>
<dbReference type="AlphaFoldDB" id="A0A9N9C3N0"/>
<organism evidence="1 2">
    <name type="scientific">Funneliformis caledonium</name>
    <dbReference type="NCBI Taxonomy" id="1117310"/>
    <lineage>
        <taxon>Eukaryota</taxon>
        <taxon>Fungi</taxon>
        <taxon>Fungi incertae sedis</taxon>
        <taxon>Mucoromycota</taxon>
        <taxon>Glomeromycotina</taxon>
        <taxon>Glomeromycetes</taxon>
        <taxon>Glomerales</taxon>
        <taxon>Glomeraceae</taxon>
        <taxon>Funneliformis</taxon>
    </lineage>
</organism>
<proteinExistence type="predicted"/>